<evidence type="ECO:0000256" key="15">
    <source>
        <dbReference type="ARBA" id="ARBA00047364"/>
    </source>
</evidence>
<keyword evidence="10" id="KW-0067">ATP-binding</keyword>
<comment type="subcellular location">
    <subcellularLocation>
        <location evidence="2">Cytoplasm</location>
    </subcellularLocation>
</comment>
<protein>
    <recommendedName>
        <fullName evidence="5">Methionine--tRNA ligase</fullName>
        <ecNumber evidence="4">6.1.1.10</ecNumber>
    </recommendedName>
    <alternativeName>
        <fullName evidence="14">Methionyl-tRNA synthetase</fullName>
    </alternativeName>
</protein>
<dbReference type="SUPFAM" id="SSF50249">
    <property type="entry name" value="Nucleic acid-binding proteins"/>
    <property type="match status" value="1"/>
</dbReference>
<dbReference type="Gene3D" id="2.40.50.140">
    <property type="entry name" value="Nucleic acid-binding proteins"/>
    <property type="match status" value="1"/>
</dbReference>
<dbReference type="GO" id="GO:0005737">
    <property type="term" value="C:cytoplasm"/>
    <property type="evidence" value="ECO:0007669"/>
    <property type="project" value="UniProtKB-SubCell"/>
</dbReference>
<keyword evidence="9" id="KW-0547">Nucleotide-binding</keyword>
<comment type="subunit">
    <text evidence="3">Homodimer.</text>
</comment>
<dbReference type="InterPro" id="IPR004495">
    <property type="entry name" value="Met-tRNA-synth_bsu_C"/>
</dbReference>
<evidence type="ECO:0000256" key="3">
    <source>
        <dbReference type="ARBA" id="ARBA00011738"/>
    </source>
</evidence>
<comment type="function">
    <text evidence="1">Is required not only for elongation of protein synthesis but also for the initiation of all mRNA translation through initiator tRNA(fMet) aminoacylation.</text>
</comment>
<dbReference type="InterPro" id="IPR012340">
    <property type="entry name" value="NA-bd_OB-fold"/>
</dbReference>
<evidence type="ECO:0000313" key="18">
    <source>
        <dbReference type="EMBL" id="MBA0088450.1"/>
    </source>
</evidence>
<keyword evidence="7 16" id="KW-0820">tRNA-binding</keyword>
<dbReference type="Proteomes" id="UP000567293">
    <property type="component" value="Unassembled WGS sequence"/>
</dbReference>
<dbReference type="AlphaFoldDB" id="A0A7V8NWC4"/>
<dbReference type="PROSITE" id="PS50886">
    <property type="entry name" value="TRBD"/>
    <property type="match status" value="1"/>
</dbReference>
<evidence type="ECO:0000256" key="16">
    <source>
        <dbReference type="PROSITE-ProRule" id="PRU00209"/>
    </source>
</evidence>
<dbReference type="FunFam" id="2.40.50.140:FF:000042">
    <property type="entry name" value="Methionine--tRNA ligase"/>
    <property type="match status" value="1"/>
</dbReference>
<keyword evidence="11 16" id="KW-0694">RNA-binding</keyword>
<reference evidence="18" key="1">
    <citation type="submission" date="2020-06" db="EMBL/GenBank/DDBJ databases">
        <title>Legume-microbial interactions unlock mineral nutrients during tropical forest succession.</title>
        <authorList>
            <person name="Epihov D.Z."/>
        </authorList>
    </citation>
    <scope>NUCLEOTIDE SEQUENCE [LARGE SCALE GENOMIC DNA]</scope>
    <source>
        <strain evidence="18">Pan2503</strain>
    </source>
</reference>
<evidence type="ECO:0000256" key="13">
    <source>
        <dbReference type="ARBA" id="ARBA00023146"/>
    </source>
</evidence>
<dbReference type="CDD" id="cd02800">
    <property type="entry name" value="tRNA_bind_EcMetRS_like"/>
    <property type="match status" value="1"/>
</dbReference>
<evidence type="ECO:0000256" key="10">
    <source>
        <dbReference type="ARBA" id="ARBA00022840"/>
    </source>
</evidence>
<dbReference type="GO" id="GO:0006431">
    <property type="term" value="P:methionyl-tRNA aminoacylation"/>
    <property type="evidence" value="ECO:0007669"/>
    <property type="project" value="InterPro"/>
</dbReference>
<sequence>GIEDFAKVEMRVGQIKTAERIMGADKLLKLTVDIGTEIRQICAGIAQYYEPEKLVGRKVAVVVNLAPRKLRGVESNGMIIAAAVGPEGRPVLAGFPDEDVEVGARLK</sequence>
<feature type="non-terminal residue" evidence="18">
    <location>
        <position position="1"/>
    </location>
</feature>
<proteinExistence type="predicted"/>
<keyword evidence="8 18" id="KW-0436">Ligase</keyword>
<evidence type="ECO:0000256" key="4">
    <source>
        <dbReference type="ARBA" id="ARBA00012838"/>
    </source>
</evidence>
<evidence type="ECO:0000256" key="12">
    <source>
        <dbReference type="ARBA" id="ARBA00022917"/>
    </source>
</evidence>
<gene>
    <name evidence="18" type="primary">metG</name>
    <name evidence="18" type="ORF">HRJ53_25980</name>
</gene>
<dbReference type="GO" id="GO:0004825">
    <property type="term" value="F:methionine-tRNA ligase activity"/>
    <property type="evidence" value="ECO:0007669"/>
    <property type="project" value="UniProtKB-EC"/>
</dbReference>
<evidence type="ECO:0000256" key="1">
    <source>
        <dbReference type="ARBA" id="ARBA00003314"/>
    </source>
</evidence>
<dbReference type="PANTHER" id="PTHR11586">
    <property type="entry name" value="TRNA-AMINOACYLATION COFACTOR ARC1 FAMILY MEMBER"/>
    <property type="match status" value="1"/>
</dbReference>
<dbReference type="NCBIfam" id="TIGR00399">
    <property type="entry name" value="metG_C_term"/>
    <property type="match status" value="1"/>
</dbReference>
<dbReference type="InterPro" id="IPR051270">
    <property type="entry name" value="Tyrosine-tRNA_ligase_regulator"/>
</dbReference>
<keyword evidence="19" id="KW-1185">Reference proteome</keyword>
<accession>A0A7V8NWC4</accession>
<keyword evidence="12" id="KW-0648">Protein biosynthesis</keyword>
<evidence type="ECO:0000259" key="17">
    <source>
        <dbReference type="PROSITE" id="PS50886"/>
    </source>
</evidence>
<dbReference type="EC" id="6.1.1.10" evidence="4"/>
<evidence type="ECO:0000256" key="14">
    <source>
        <dbReference type="ARBA" id="ARBA00030904"/>
    </source>
</evidence>
<organism evidence="18 19">
    <name type="scientific">Candidatus Acidiferrum panamense</name>
    <dbReference type="NCBI Taxonomy" id="2741543"/>
    <lineage>
        <taxon>Bacteria</taxon>
        <taxon>Pseudomonadati</taxon>
        <taxon>Acidobacteriota</taxon>
        <taxon>Terriglobia</taxon>
        <taxon>Candidatus Acidiferrales</taxon>
        <taxon>Candidatus Acidiferrum</taxon>
    </lineage>
</organism>
<evidence type="ECO:0000256" key="8">
    <source>
        <dbReference type="ARBA" id="ARBA00022598"/>
    </source>
</evidence>
<dbReference type="Pfam" id="PF01588">
    <property type="entry name" value="tRNA_bind"/>
    <property type="match status" value="1"/>
</dbReference>
<evidence type="ECO:0000256" key="5">
    <source>
        <dbReference type="ARBA" id="ARBA00018753"/>
    </source>
</evidence>
<feature type="domain" description="TRNA-binding" evidence="17">
    <location>
        <begin position="4"/>
        <end position="107"/>
    </location>
</feature>
<dbReference type="GO" id="GO:0000049">
    <property type="term" value="F:tRNA binding"/>
    <property type="evidence" value="ECO:0007669"/>
    <property type="project" value="UniProtKB-UniRule"/>
</dbReference>
<dbReference type="EMBL" id="JACDQQ010002505">
    <property type="protein sequence ID" value="MBA0088450.1"/>
    <property type="molecule type" value="Genomic_DNA"/>
</dbReference>
<keyword evidence="6" id="KW-0963">Cytoplasm</keyword>
<evidence type="ECO:0000313" key="19">
    <source>
        <dbReference type="Proteomes" id="UP000567293"/>
    </source>
</evidence>
<comment type="catalytic activity">
    <reaction evidence="15">
        <text>tRNA(Met) + L-methionine + ATP = L-methionyl-tRNA(Met) + AMP + diphosphate</text>
        <dbReference type="Rhea" id="RHEA:13481"/>
        <dbReference type="Rhea" id="RHEA-COMP:9667"/>
        <dbReference type="Rhea" id="RHEA-COMP:9698"/>
        <dbReference type="ChEBI" id="CHEBI:30616"/>
        <dbReference type="ChEBI" id="CHEBI:33019"/>
        <dbReference type="ChEBI" id="CHEBI:57844"/>
        <dbReference type="ChEBI" id="CHEBI:78442"/>
        <dbReference type="ChEBI" id="CHEBI:78530"/>
        <dbReference type="ChEBI" id="CHEBI:456215"/>
        <dbReference type="EC" id="6.1.1.10"/>
    </reaction>
</comment>
<evidence type="ECO:0000256" key="7">
    <source>
        <dbReference type="ARBA" id="ARBA00022555"/>
    </source>
</evidence>
<evidence type="ECO:0000256" key="11">
    <source>
        <dbReference type="ARBA" id="ARBA00022884"/>
    </source>
</evidence>
<dbReference type="GO" id="GO:0005524">
    <property type="term" value="F:ATP binding"/>
    <property type="evidence" value="ECO:0007669"/>
    <property type="project" value="UniProtKB-KW"/>
</dbReference>
<dbReference type="InterPro" id="IPR002547">
    <property type="entry name" value="tRNA-bd_dom"/>
</dbReference>
<evidence type="ECO:0000256" key="2">
    <source>
        <dbReference type="ARBA" id="ARBA00004496"/>
    </source>
</evidence>
<evidence type="ECO:0000256" key="9">
    <source>
        <dbReference type="ARBA" id="ARBA00022741"/>
    </source>
</evidence>
<dbReference type="PANTHER" id="PTHR11586:SF37">
    <property type="entry name" value="TRNA-BINDING DOMAIN-CONTAINING PROTEIN"/>
    <property type="match status" value="1"/>
</dbReference>
<comment type="caution">
    <text evidence="18">The sequence shown here is derived from an EMBL/GenBank/DDBJ whole genome shotgun (WGS) entry which is preliminary data.</text>
</comment>
<evidence type="ECO:0000256" key="6">
    <source>
        <dbReference type="ARBA" id="ARBA00022490"/>
    </source>
</evidence>
<name>A0A7V8NWC4_9BACT</name>
<keyword evidence="13" id="KW-0030">Aminoacyl-tRNA synthetase</keyword>